<dbReference type="PANTHER" id="PTHR35889">
    <property type="entry name" value="CYCLOINULO-OLIGOSACCHARIDE FRUCTANOTRANSFERASE-RELATED"/>
    <property type="match status" value="1"/>
</dbReference>
<dbReference type="EMBL" id="CP002546">
    <property type="protein sequence ID" value="ADY61253.1"/>
    <property type="molecule type" value="Genomic_DNA"/>
</dbReference>
<dbReference type="Proteomes" id="UP000006860">
    <property type="component" value="Chromosome"/>
</dbReference>
<dbReference type="Pfam" id="PF07587">
    <property type="entry name" value="PSD1"/>
    <property type="match status" value="1"/>
</dbReference>
<dbReference type="KEGG" id="pbs:Plabr_3656"/>
<evidence type="ECO:0000313" key="4">
    <source>
        <dbReference type="Proteomes" id="UP000006860"/>
    </source>
</evidence>
<dbReference type="eggNOG" id="COG5492">
    <property type="taxonomic scope" value="Bacteria"/>
</dbReference>
<dbReference type="HOGENOM" id="CLU_005632_0_0_0"/>
<dbReference type="InterPro" id="IPR011444">
    <property type="entry name" value="DUF1549"/>
</dbReference>
<dbReference type="STRING" id="756272.Plabr_3656"/>
<organism evidence="3 4">
    <name type="scientific">Rubinisphaera brasiliensis (strain ATCC 49424 / DSM 5305 / JCM 21570 / IAM 15109 / NBRC 103401 / IFAM 1448)</name>
    <name type="common">Planctomyces brasiliensis</name>
    <dbReference type="NCBI Taxonomy" id="756272"/>
    <lineage>
        <taxon>Bacteria</taxon>
        <taxon>Pseudomonadati</taxon>
        <taxon>Planctomycetota</taxon>
        <taxon>Planctomycetia</taxon>
        <taxon>Planctomycetales</taxon>
        <taxon>Planctomycetaceae</taxon>
        <taxon>Rubinisphaera</taxon>
    </lineage>
</organism>
<dbReference type="Pfam" id="PF07583">
    <property type="entry name" value="PSCyt2"/>
    <property type="match status" value="1"/>
</dbReference>
<dbReference type="AlphaFoldDB" id="F0SQ76"/>
<evidence type="ECO:0000313" key="3">
    <source>
        <dbReference type="EMBL" id="ADY61253.1"/>
    </source>
</evidence>
<dbReference type="InterPro" id="IPR022655">
    <property type="entry name" value="DUF1553"/>
</dbReference>
<protein>
    <submittedName>
        <fullName evidence="3">Uncharacterized protein</fullName>
    </submittedName>
</protein>
<accession>F0SQ76</accession>
<keyword evidence="4" id="KW-1185">Reference proteome</keyword>
<dbReference type="PANTHER" id="PTHR35889:SF3">
    <property type="entry name" value="F-BOX DOMAIN-CONTAINING PROTEIN"/>
    <property type="match status" value="1"/>
</dbReference>
<dbReference type="OrthoDB" id="289126at2"/>
<feature type="domain" description="DUF1549" evidence="1">
    <location>
        <begin position="374"/>
        <end position="556"/>
    </location>
</feature>
<dbReference type="Gene3D" id="2.60.40.1080">
    <property type="match status" value="2"/>
</dbReference>
<gene>
    <name evidence="3" type="ordered locus">Plabr_3656</name>
</gene>
<name>F0SQ76_RUBBR</name>
<reference evidence="4" key="1">
    <citation type="submission" date="2011-02" db="EMBL/GenBank/DDBJ databases">
        <title>The complete genome of Planctomyces brasiliensis DSM 5305.</title>
        <authorList>
            <person name="Lucas S."/>
            <person name="Copeland A."/>
            <person name="Lapidus A."/>
            <person name="Bruce D."/>
            <person name="Goodwin L."/>
            <person name="Pitluck S."/>
            <person name="Kyrpides N."/>
            <person name="Mavromatis K."/>
            <person name="Pagani I."/>
            <person name="Ivanova N."/>
            <person name="Ovchinnikova G."/>
            <person name="Lu M."/>
            <person name="Detter J.C."/>
            <person name="Han C."/>
            <person name="Land M."/>
            <person name="Hauser L."/>
            <person name="Markowitz V."/>
            <person name="Cheng J.-F."/>
            <person name="Hugenholtz P."/>
            <person name="Woyke T."/>
            <person name="Wu D."/>
            <person name="Tindall B."/>
            <person name="Pomrenke H.G."/>
            <person name="Brambilla E."/>
            <person name="Klenk H.-P."/>
            <person name="Eisen J.A."/>
        </authorList>
    </citation>
    <scope>NUCLEOTIDE SEQUENCE [LARGE SCALE GENOMIC DNA]</scope>
    <source>
        <strain evidence="4">ATCC 49424 / DSM 5305 / JCM 21570 / NBRC 103401 / IFAM 1448</strain>
    </source>
</reference>
<feature type="domain" description="DUF1553" evidence="2">
    <location>
        <begin position="611"/>
        <end position="838"/>
    </location>
</feature>
<evidence type="ECO:0000259" key="1">
    <source>
        <dbReference type="Pfam" id="PF07583"/>
    </source>
</evidence>
<sequence length="867" mass="96300">MITRAIFSGDQSRPRTRPVSRAVFRFTRPALLLSVLSLSVQLLLSTCSSVAADESESPTAGASSSATIKSLSVTPVLPNDENGAVPLTSRDERRQLHATAEMHNGRLIDYTRNVTWTVSPAGLAEIDQSGLLIPRQNGSGEILARTQLGVEARRPLQITGMDGSQAISFRHQIVPIFTKLNCNGGGCHGKASGQNGFRLSLLGFYPEDDYEFLVYESRGRRLFPAAPAQSLLLQKGTGAVPHGGGSPLIEGSDEYRLLYRWIEQGMPYGSDDEPVITSIQCYPEQRILAQDVSQQLTVVATYSDGHTEDVTRMALYEPNVAEMAEVTPTGLVTTGQLSGEVAVMARYQGQVATFRATIPLGAAVNDLPSSRNFIDESVFKKLKELGIPASAVADDATFLRRVFLDITGQTPSSAQVREFLADDSDDKRQRVIEDLLASPEYASFFANKWSLLLRNQKDRPEDQLGVYLFYDWIRNSLYENKPYDEFVREVLTASGSIDQHPPVAWYREVTTTDALVEDTAQLFLGVRIQCARCHHHPFEKWSQDDYYGMAAFFSRIGKKQLAGNVSTRNRERRVYHNPGTATAVNPKSGNRMVPAGLGGKPLEIPASSDPRVALADWMADANNPFFARTLVNRYWKHFFGRGLVDPEDDMRATNPPANPELLDQLAEHFVKTDYDLKELVRIICNSSTYQLSSEPNEYNVQDRQNFSRYYPKRLGAETLYDALHRVTGTATNLPGLPAGYSALQMRDVSQAPYFMKVFGQPQADTACECERSQDASLAQSLHLLNSSDVQKKISAAEGRAAQLAGDAERPENEKIQELYLWAFGRLPAESELQTAVAYVSREQADKKTSYEDVIWALLNSKEFLFNH</sequence>
<proteinExistence type="predicted"/>
<evidence type="ECO:0000259" key="2">
    <source>
        <dbReference type="Pfam" id="PF07587"/>
    </source>
</evidence>